<dbReference type="PANTHER" id="PTHR42718">
    <property type="entry name" value="MAJOR FACILITATOR SUPERFAMILY MULTIDRUG TRANSPORTER MFSC"/>
    <property type="match status" value="1"/>
</dbReference>
<dbReference type="SUPFAM" id="SSF103473">
    <property type="entry name" value="MFS general substrate transporter"/>
    <property type="match status" value="2"/>
</dbReference>
<gene>
    <name evidence="7" type="ORF">A6122_0894</name>
</gene>
<evidence type="ECO:0000256" key="2">
    <source>
        <dbReference type="ARBA" id="ARBA00022692"/>
    </source>
</evidence>
<dbReference type="GO" id="GO:0022857">
    <property type="term" value="F:transmembrane transporter activity"/>
    <property type="evidence" value="ECO:0007669"/>
    <property type="project" value="InterPro"/>
</dbReference>
<name>A0A160KRR4_9MICO</name>
<feature type="transmembrane region" description="Helical" evidence="5">
    <location>
        <begin position="481"/>
        <end position="499"/>
    </location>
</feature>
<keyword evidence="2 5" id="KW-0812">Transmembrane</keyword>
<feature type="transmembrane region" description="Helical" evidence="5">
    <location>
        <begin position="131"/>
        <end position="152"/>
    </location>
</feature>
<feature type="transmembrane region" description="Helical" evidence="5">
    <location>
        <begin position="443"/>
        <end position="461"/>
    </location>
</feature>
<dbReference type="InterPro" id="IPR036259">
    <property type="entry name" value="MFS_trans_sf"/>
</dbReference>
<keyword evidence="4 5" id="KW-0472">Membrane</keyword>
<dbReference type="Pfam" id="PF07690">
    <property type="entry name" value="MFS_1"/>
    <property type="match status" value="1"/>
</dbReference>
<dbReference type="CDD" id="cd17321">
    <property type="entry name" value="MFS_MMR_MDR_like"/>
    <property type="match status" value="1"/>
</dbReference>
<dbReference type="GO" id="GO:0005886">
    <property type="term" value="C:plasma membrane"/>
    <property type="evidence" value="ECO:0007669"/>
    <property type="project" value="UniProtKB-SubCell"/>
</dbReference>
<feature type="transmembrane region" description="Helical" evidence="5">
    <location>
        <begin position="105"/>
        <end position="125"/>
    </location>
</feature>
<dbReference type="Gene3D" id="1.20.1250.20">
    <property type="entry name" value="MFS general substrate transporter like domains"/>
    <property type="match status" value="1"/>
</dbReference>
<dbReference type="PRINTS" id="PR01036">
    <property type="entry name" value="TCRTETB"/>
</dbReference>
<feature type="transmembrane region" description="Helical" evidence="5">
    <location>
        <begin position="164"/>
        <end position="189"/>
    </location>
</feature>
<keyword evidence="3 5" id="KW-1133">Transmembrane helix</keyword>
<dbReference type="Gene3D" id="1.20.1720.10">
    <property type="entry name" value="Multidrug resistance protein D"/>
    <property type="match status" value="1"/>
</dbReference>
<proteinExistence type="predicted"/>
<dbReference type="PANTHER" id="PTHR42718:SF39">
    <property type="entry name" value="ACTINORHODIN TRANSPORTER-RELATED"/>
    <property type="match status" value="1"/>
</dbReference>
<reference evidence="7 8" key="1">
    <citation type="submission" date="2016-05" db="EMBL/GenBank/DDBJ databases">
        <title>Complete genome sequence of Rathayibacter tritici NCPPB 1953.</title>
        <authorList>
            <person name="Park J."/>
            <person name="Lee H.-H."/>
            <person name="Lee S.-W."/>
            <person name="Seo Y.-S."/>
        </authorList>
    </citation>
    <scope>NUCLEOTIDE SEQUENCE [LARGE SCALE GENOMIC DNA]</scope>
    <source>
        <strain evidence="7 8">NCPPB 1953</strain>
    </source>
</reference>
<feature type="transmembrane region" description="Helical" evidence="5">
    <location>
        <begin position="395"/>
        <end position="414"/>
    </location>
</feature>
<evidence type="ECO:0000256" key="4">
    <source>
        <dbReference type="ARBA" id="ARBA00023136"/>
    </source>
</evidence>
<feature type="transmembrane region" description="Helical" evidence="5">
    <location>
        <begin position="368"/>
        <end position="389"/>
    </location>
</feature>
<organism evidence="7 8">
    <name type="scientific">Rathayibacter tritici</name>
    <dbReference type="NCBI Taxonomy" id="33888"/>
    <lineage>
        <taxon>Bacteria</taxon>
        <taxon>Bacillati</taxon>
        <taxon>Actinomycetota</taxon>
        <taxon>Actinomycetes</taxon>
        <taxon>Micrococcales</taxon>
        <taxon>Microbacteriaceae</taxon>
        <taxon>Rathayibacter</taxon>
    </lineage>
</organism>
<protein>
    <submittedName>
        <fullName evidence="7">MFS transporter</fullName>
    </submittedName>
</protein>
<feature type="transmembrane region" description="Helical" evidence="5">
    <location>
        <begin position="306"/>
        <end position="328"/>
    </location>
</feature>
<dbReference type="InterPro" id="IPR020846">
    <property type="entry name" value="MFS_dom"/>
</dbReference>
<dbReference type="PROSITE" id="PS50850">
    <property type="entry name" value="MFS"/>
    <property type="match status" value="1"/>
</dbReference>
<dbReference type="InterPro" id="IPR011701">
    <property type="entry name" value="MFS"/>
</dbReference>
<dbReference type="PATRIC" id="fig|33888.3.peg.989"/>
<evidence type="ECO:0000313" key="7">
    <source>
        <dbReference type="EMBL" id="AND16047.1"/>
    </source>
</evidence>
<evidence type="ECO:0000256" key="5">
    <source>
        <dbReference type="SAM" id="Phobius"/>
    </source>
</evidence>
<evidence type="ECO:0000313" key="8">
    <source>
        <dbReference type="Proteomes" id="UP000077071"/>
    </source>
</evidence>
<feature type="transmembrane region" description="Helical" evidence="5">
    <location>
        <begin position="230"/>
        <end position="252"/>
    </location>
</feature>
<comment type="subcellular location">
    <subcellularLocation>
        <location evidence="1">Cell membrane</location>
        <topology evidence="1">Multi-pass membrane protein</topology>
    </subcellularLocation>
</comment>
<feature type="transmembrane region" description="Helical" evidence="5">
    <location>
        <begin position="264"/>
        <end position="280"/>
    </location>
</feature>
<dbReference type="EMBL" id="CP015515">
    <property type="protein sequence ID" value="AND16047.1"/>
    <property type="molecule type" value="Genomic_DNA"/>
</dbReference>
<accession>A0A160KRR4</accession>
<feature type="transmembrane region" description="Helical" evidence="5">
    <location>
        <begin position="76"/>
        <end position="93"/>
    </location>
</feature>
<keyword evidence="8" id="KW-1185">Reference proteome</keyword>
<feature type="transmembrane region" description="Helical" evidence="5">
    <location>
        <begin position="334"/>
        <end position="356"/>
    </location>
</feature>
<feature type="domain" description="Major facilitator superfamily (MFS) profile" evidence="6">
    <location>
        <begin position="40"/>
        <end position="503"/>
    </location>
</feature>
<feature type="transmembrane region" description="Helical" evidence="5">
    <location>
        <begin position="38"/>
        <end position="56"/>
    </location>
</feature>
<dbReference type="AlphaFoldDB" id="A0A160KRR4"/>
<evidence type="ECO:0000256" key="3">
    <source>
        <dbReference type="ARBA" id="ARBA00022989"/>
    </source>
</evidence>
<sequence>MWRKPLRCACLFETLDFVCPPEISAPAALSAADEKTRWRAFAVSVGVAAITILDLSKVNVGLPSIERSLGADASQLQLIVAGYALAFGLALVPAGRLGDIRSRRLLFLIGLSAFTITSLLCAVAPSIEMLVVARFLQGVAAGIQMPQVLGLVQQMFTGAERARAFGVFGATIGLSTAFGPTLGGLLIAIGGEQDGWRLLFWMNIPLGIAALVFAWKLIPTKRSAPEGDRSLDPIGLLLLAVAIFAFMLPFLLTTGSSSDSPFRWFWLVLAAVAAAVFVRWESHYAASGRTPVIDFRIFRTSSYRNGILVATSYFAAIPATFLLTTLFLQQGLGLEPVFAGMVSIPFALTSAVTAWYGGKLVQRYGRALVVLGIVLVVIGFTLVLLAAELLPAETAAYGMGAAMLVAGAGGGFVVSPNQTLTLAEIPPAQGGVAGSVGQLGQRVGTAVGTACASAVFFATLASEQGMAEGLDRYHDAFRNGYIVTLGLIALALVLGLIDLRRLRVSARGAEVD</sequence>
<evidence type="ECO:0000256" key="1">
    <source>
        <dbReference type="ARBA" id="ARBA00004651"/>
    </source>
</evidence>
<dbReference type="STRING" id="33888.A6122_0894"/>
<evidence type="ECO:0000259" key="6">
    <source>
        <dbReference type="PROSITE" id="PS50850"/>
    </source>
</evidence>
<dbReference type="KEGG" id="rtn:A6122_0894"/>
<feature type="transmembrane region" description="Helical" evidence="5">
    <location>
        <begin position="195"/>
        <end position="218"/>
    </location>
</feature>
<dbReference type="Proteomes" id="UP000077071">
    <property type="component" value="Chromosome"/>
</dbReference>